<protein>
    <submittedName>
        <fullName evidence="8">Alcohol dehydrogenase 2</fullName>
    </submittedName>
</protein>
<comment type="similarity">
    <text evidence="2">Belongs to the zinc-containing alcohol dehydrogenase family.</text>
</comment>
<dbReference type="SUPFAM" id="SSF51735">
    <property type="entry name" value="NAD(P)-binding Rossmann-fold domains"/>
    <property type="match status" value="1"/>
</dbReference>
<dbReference type="FunFam" id="3.40.50.720:FF:000039">
    <property type="entry name" value="Alcohol dehydrogenase AdhP"/>
    <property type="match status" value="1"/>
</dbReference>
<sequence length="309" mass="32705">MSDFVKKVYRLHNGVFHSDLGVMTNLWIVKMGPGTENSAVKIGDWIGVKWMSSICDACEPCHTGMDGNCLNGKISGYYTPGTFQQYVIGPANYVTPIPDVINSAAAAPLLYAGVTAYAALRKSNAVAGDFVVILGAGGGLGHLAVQYSERGIGHRVIGIDHSSKKELILNSGAERFISVDATESLSEAVKALTDGLGAHAVIVCIAHQGAYDKALDLLRFGGRVVCVGIPEGDMRPIASATAASITIKELQVVGCTVGTRKEAVEAIGFAARGIMKTHLRIEKLEKLTVVFNEMNTGTLKGRVVIDLSD</sequence>
<organism evidence="8 9">
    <name type="scientific">Corynespora cassiicola Philippines</name>
    <dbReference type="NCBI Taxonomy" id="1448308"/>
    <lineage>
        <taxon>Eukaryota</taxon>
        <taxon>Fungi</taxon>
        <taxon>Dikarya</taxon>
        <taxon>Ascomycota</taxon>
        <taxon>Pezizomycotina</taxon>
        <taxon>Dothideomycetes</taxon>
        <taxon>Pleosporomycetidae</taxon>
        <taxon>Pleosporales</taxon>
        <taxon>Corynesporascaceae</taxon>
        <taxon>Corynespora</taxon>
    </lineage>
</organism>
<reference evidence="8 9" key="1">
    <citation type="journal article" date="2018" name="Front. Microbiol.">
        <title>Genome-Wide Analysis of Corynespora cassiicola Leaf Fall Disease Putative Effectors.</title>
        <authorList>
            <person name="Lopez D."/>
            <person name="Ribeiro S."/>
            <person name="Label P."/>
            <person name="Fumanal B."/>
            <person name="Venisse J.S."/>
            <person name="Kohler A."/>
            <person name="de Oliveira R.R."/>
            <person name="Labutti K."/>
            <person name="Lipzen A."/>
            <person name="Lail K."/>
            <person name="Bauer D."/>
            <person name="Ohm R.A."/>
            <person name="Barry K.W."/>
            <person name="Spatafora J."/>
            <person name="Grigoriev I.V."/>
            <person name="Martin F.M."/>
            <person name="Pujade-Renaud V."/>
        </authorList>
    </citation>
    <scope>NUCLEOTIDE SEQUENCE [LARGE SCALE GENOMIC DNA]</scope>
    <source>
        <strain evidence="8 9">Philippines</strain>
    </source>
</reference>
<proteinExistence type="inferred from homology"/>
<evidence type="ECO:0000313" key="9">
    <source>
        <dbReference type="Proteomes" id="UP000240883"/>
    </source>
</evidence>
<evidence type="ECO:0000256" key="2">
    <source>
        <dbReference type="ARBA" id="ARBA00008072"/>
    </source>
</evidence>
<dbReference type="PANTHER" id="PTHR42940">
    <property type="entry name" value="ALCOHOL DEHYDROGENASE 1-RELATED"/>
    <property type="match status" value="1"/>
</dbReference>
<evidence type="ECO:0000256" key="4">
    <source>
        <dbReference type="ARBA" id="ARBA00022833"/>
    </source>
</evidence>
<dbReference type="InterPro" id="IPR020843">
    <property type="entry name" value="ER"/>
</dbReference>
<evidence type="ECO:0000256" key="3">
    <source>
        <dbReference type="ARBA" id="ARBA00022723"/>
    </source>
</evidence>
<dbReference type="STRING" id="1448308.A0A2T2N7Y3"/>
<dbReference type="GO" id="GO:0046872">
    <property type="term" value="F:metal ion binding"/>
    <property type="evidence" value="ECO:0007669"/>
    <property type="project" value="UniProtKB-KW"/>
</dbReference>
<keyword evidence="9" id="KW-1185">Reference proteome</keyword>
<dbReference type="AlphaFoldDB" id="A0A2T2N7Y3"/>
<dbReference type="OrthoDB" id="1879366at2759"/>
<keyword evidence="3" id="KW-0479">Metal-binding</keyword>
<dbReference type="InterPro" id="IPR013154">
    <property type="entry name" value="ADH-like_N"/>
</dbReference>
<feature type="domain" description="Enoyl reductase (ER)" evidence="7">
    <location>
        <begin position="43"/>
        <end position="305"/>
    </location>
</feature>
<dbReference type="PANTHER" id="PTHR42940:SF5">
    <property type="entry name" value="ALCOHOL DEHYDROGENASE 2"/>
    <property type="match status" value="1"/>
</dbReference>
<evidence type="ECO:0000259" key="7">
    <source>
        <dbReference type="SMART" id="SM00829"/>
    </source>
</evidence>
<keyword evidence="4" id="KW-0862">Zinc</keyword>
<accession>A0A2T2N7Y3</accession>
<dbReference type="GO" id="GO:0004022">
    <property type="term" value="F:alcohol dehydrogenase (NAD+) activity"/>
    <property type="evidence" value="ECO:0007669"/>
    <property type="project" value="TreeGrafter"/>
</dbReference>
<dbReference type="InterPro" id="IPR013149">
    <property type="entry name" value="ADH-like_C"/>
</dbReference>
<dbReference type="Gene3D" id="3.40.50.720">
    <property type="entry name" value="NAD(P)-binding Rossmann-like Domain"/>
    <property type="match status" value="1"/>
</dbReference>
<dbReference type="Pfam" id="PF00107">
    <property type="entry name" value="ADH_zinc_N"/>
    <property type="match status" value="1"/>
</dbReference>
<gene>
    <name evidence="8" type="ORF">BS50DRAFT_604114</name>
</gene>
<dbReference type="Pfam" id="PF08240">
    <property type="entry name" value="ADH_N"/>
    <property type="match status" value="1"/>
</dbReference>
<keyword evidence="6" id="KW-0520">NAD</keyword>
<dbReference type="InterPro" id="IPR036291">
    <property type="entry name" value="NAD(P)-bd_dom_sf"/>
</dbReference>
<dbReference type="GO" id="GO:0005737">
    <property type="term" value="C:cytoplasm"/>
    <property type="evidence" value="ECO:0007669"/>
    <property type="project" value="TreeGrafter"/>
</dbReference>
<dbReference type="Proteomes" id="UP000240883">
    <property type="component" value="Unassembled WGS sequence"/>
</dbReference>
<comment type="cofactor">
    <cofactor evidence="1">
        <name>Zn(2+)</name>
        <dbReference type="ChEBI" id="CHEBI:29105"/>
    </cofactor>
</comment>
<dbReference type="SMART" id="SM00829">
    <property type="entry name" value="PKS_ER"/>
    <property type="match status" value="1"/>
</dbReference>
<dbReference type="EMBL" id="KZ678144">
    <property type="protein sequence ID" value="PSN61571.1"/>
    <property type="molecule type" value="Genomic_DNA"/>
</dbReference>
<dbReference type="InterPro" id="IPR011032">
    <property type="entry name" value="GroES-like_sf"/>
</dbReference>
<name>A0A2T2N7Y3_CORCC</name>
<evidence type="ECO:0000313" key="8">
    <source>
        <dbReference type="EMBL" id="PSN61571.1"/>
    </source>
</evidence>
<dbReference type="SUPFAM" id="SSF50129">
    <property type="entry name" value="GroES-like"/>
    <property type="match status" value="1"/>
</dbReference>
<evidence type="ECO:0000256" key="5">
    <source>
        <dbReference type="ARBA" id="ARBA00023002"/>
    </source>
</evidence>
<dbReference type="Gene3D" id="3.90.180.10">
    <property type="entry name" value="Medium-chain alcohol dehydrogenases, catalytic domain"/>
    <property type="match status" value="1"/>
</dbReference>
<evidence type="ECO:0000256" key="6">
    <source>
        <dbReference type="ARBA" id="ARBA00023027"/>
    </source>
</evidence>
<evidence type="ECO:0000256" key="1">
    <source>
        <dbReference type="ARBA" id="ARBA00001947"/>
    </source>
</evidence>
<keyword evidence="5" id="KW-0560">Oxidoreductase</keyword>